<feature type="region of interest" description="Disordered" evidence="1">
    <location>
        <begin position="1"/>
        <end position="34"/>
    </location>
</feature>
<dbReference type="EnsemblPlants" id="Zm00001eb314560_T001">
    <property type="protein sequence ID" value="Zm00001eb314560_P001"/>
    <property type="gene ID" value="Zm00001eb314560"/>
</dbReference>
<dbReference type="InParanoid" id="A0A804QB30"/>
<dbReference type="AlphaFoldDB" id="A0A804QB30"/>
<proteinExistence type="predicted"/>
<evidence type="ECO:0000256" key="1">
    <source>
        <dbReference type="SAM" id="MobiDB-lite"/>
    </source>
</evidence>
<dbReference type="Proteomes" id="UP000007305">
    <property type="component" value="Chromosome 7"/>
</dbReference>
<reference evidence="2" key="2">
    <citation type="submission" date="2019-07" db="EMBL/GenBank/DDBJ databases">
        <authorList>
            <person name="Seetharam A."/>
            <person name="Woodhouse M."/>
            <person name="Cannon E."/>
        </authorList>
    </citation>
    <scope>NUCLEOTIDE SEQUENCE [LARGE SCALE GENOMIC DNA]</scope>
    <source>
        <strain evidence="2">cv. B73</strain>
    </source>
</reference>
<feature type="compositionally biased region" description="Low complexity" evidence="1">
    <location>
        <begin position="55"/>
        <end position="67"/>
    </location>
</feature>
<name>A0A804QB30_MAIZE</name>
<evidence type="ECO:0000313" key="3">
    <source>
        <dbReference type="Proteomes" id="UP000007305"/>
    </source>
</evidence>
<feature type="region of interest" description="Disordered" evidence="1">
    <location>
        <begin position="55"/>
        <end position="76"/>
    </location>
</feature>
<sequence>MSQHAMRSPSSSSAPHAQSTTLSLSPPPSLTDAASLPVCTLSSASCCCSTTDPSITTTLPTSMSPSTGQASWLTPTPATDSAVKVLRPRAQGSASSIGSTKDSSKAVSTDVTAEVALALRRRVDHFLDDEEPDDGGRVAVQLELERPALGLAMRAGLQVREAEQRPDVVPEGAPAGERSGVAGLAEGLEPEQHLAALPPPRAPQADHHRLIIGSHVAGPDAAELVVQARALWRTVCEGGSP</sequence>
<accession>A0A804QB30</accession>
<dbReference type="Gramene" id="Zm00001eb314560_T001">
    <property type="protein sequence ID" value="Zm00001eb314560_P001"/>
    <property type="gene ID" value="Zm00001eb314560"/>
</dbReference>
<feature type="compositionally biased region" description="Low complexity" evidence="1">
    <location>
        <begin position="1"/>
        <end position="24"/>
    </location>
</feature>
<evidence type="ECO:0000313" key="2">
    <source>
        <dbReference type="EnsemblPlants" id="Zm00001eb314560_P001"/>
    </source>
</evidence>
<keyword evidence="3" id="KW-1185">Reference proteome</keyword>
<organism evidence="2 3">
    <name type="scientific">Zea mays</name>
    <name type="common">Maize</name>
    <dbReference type="NCBI Taxonomy" id="4577"/>
    <lineage>
        <taxon>Eukaryota</taxon>
        <taxon>Viridiplantae</taxon>
        <taxon>Streptophyta</taxon>
        <taxon>Embryophyta</taxon>
        <taxon>Tracheophyta</taxon>
        <taxon>Spermatophyta</taxon>
        <taxon>Magnoliopsida</taxon>
        <taxon>Liliopsida</taxon>
        <taxon>Poales</taxon>
        <taxon>Poaceae</taxon>
        <taxon>PACMAD clade</taxon>
        <taxon>Panicoideae</taxon>
        <taxon>Andropogonodae</taxon>
        <taxon>Andropogoneae</taxon>
        <taxon>Tripsacinae</taxon>
        <taxon>Zea</taxon>
    </lineage>
</organism>
<reference evidence="3" key="1">
    <citation type="submission" date="2015-12" db="EMBL/GenBank/DDBJ databases">
        <title>Update maize B73 reference genome by single molecule sequencing technologies.</title>
        <authorList>
            <consortium name="Maize Genome Sequencing Project"/>
            <person name="Ware D."/>
        </authorList>
    </citation>
    <scope>NUCLEOTIDE SEQUENCE [LARGE SCALE GENOMIC DNA]</scope>
    <source>
        <strain evidence="3">cv. B73</strain>
    </source>
</reference>
<protein>
    <submittedName>
        <fullName evidence="2">Uncharacterized protein</fullName>
    </submittedName>
</protein>
<reference evidence="2" key="3">
    <citation type="submission" date="2021-05" db="UniProtKB">
        <authorList>
            <consortium name="EnsemblPlants"/>
        </authorList>
    </citation>
    <scope>IDENTIFICATION</scope>
    <source>
        <strain evidence="2">cv. B73</strain>
    </source>
</reference>